<name>A0AAV4Q2N1_9ARAC</name>
<gene>
    <name evidence="2" type="ORF">CDAR_526771</name>
</gene>
<keyword evidence="3" id="KW-1185">Reference proteome</keyword>
<organism evidence="2 3">
    <name type="scientific">Caerostris darwini</name>
    <dbReference type="NCBI Taxonomy" id="1538125"/>
    <lineage>
        <taxon>Eukaryota</taxon>
        <taxon>Metazoa</taxon>
        <taxon>Ecdysozoa</taxon>
        <taxon>Arthropoda</taxon>
        <taxon>Chelicerata</taxon>
        <taxon>Arachnida</taxon>
        <taxon>Araneae</taxon>
        <taxon>Araneomorphae</taxon>
        <taxon>Entelegynae</taxon>
        <taxon>Araneoidea</taxon>
        <taxon>Araneidae</taxon>
        <taxon>Caerostris</taxon>
    </lineage>
</organism>
<dbReference type="AlphaFoldDB" id="A0AAV4Q2N1"/>
<comment type="caution">
    <text evidence="2">The sequence shown here is derived from an EMBL/GenBank/DDBJ whole genome shotgun (WGS) entry which is preliminary data.</text>
</comment>
<evidence type="ECO:0000313" key="3">
    <source>
        <dbReference type="Proteomes" id="UP001054837"/>
    </source>
</evidence>
<dbReference type="Proteomes" id="UP001054837">
    <property type="component" value="Unassembled WGS sequence"/>
</dbReference>
<evidence type="ECO:0000313" key="2">
    <source>
        <dbReference type="EMBL" id="GIY03675.1"/>
    </source>
</evidence>
<evidence type="ECO:0000256" key="1">
    <source>
        <dbReference type="SAM" id="MobiDB-lite"/>
    </source>
</evidence>
<sequence length="134" mass="14603">MDIGHAKLPKGFAQRLLTVTASIDPRDRHPQTLAPLLFMPTTTPPPPSPRLQKQKGPNEWHDVVLLTIHYPSIAAMCVLYALGMHASMHSKPPPSIHPHMHPCTPATIPCRADSTDCSGRGFSSLIRFLAALSS</sequence>
<accession>A0AAV4Q2N1</accession>
<proteinExistence type="predicted"/>
<feature type="region of interest" description="Disordered" evidence="1">
    <location>
        <begin position="36"/>
        <end position="56"/>
    </location>
</feature>
<protein>
    <submittedName>
        <fullName evidence="2">Uncharacterized protein</fullName>
    </submittedName>
</protein>
<dbReference type="EMBL" id="BPLQ01003839">
    <property type="protein sequence ID" value="GIY03675.1"/>
    <property type="molecule type" value="Genomic_DNA"/>
</dbReference>
<reference evidence="2 3" key="1">
    <citation type="submission" date="2021-06" db="EMBL/GenBank/DDBJ databases">
        <title>Caerostris darwini draft genome.</title>
        <authorList>
            <person name="Kono N."/>
            <person name="Arakawa K."/>
        </authorList>
    </citation>
    <scope>NUCLEOTIDE SEQUENCE [LARGE SCALE GENOMIC DNA]</scope>
</reference>